<protein>
    <submittedName>
        <fullName evidence="1">Uncharacterized protein</fullName>
    </submittedName>
</protein>
<comment type="caution">
    <text evidence="1">The sequence shown here is derived from an EMBL/GenBank/DDBJ whole genome shotgun (WGS) entry which is preliminary data.</text>
</comment>
<accession>A0A2N7BKC8</accession>
<gene>
    <name evidence="1" type="ORF">BCV30_16675</name>
</gene>
<organism evidence="1 2">
    <name type="scientific">Vibrio lentus</name>
    <dbReference type="NCBI Taxonomy" id="136468"/>
    <lineage>
        <taxon>Bacteria</taxon>
        <taxon>Pseudomonadati</taxon>
        <taxon>Pseudomonadota</taxon>
        <taxon>Gammaproteobacteria</taxon>
        <taxon>Vibrionales</taxon>
        <taxon>Vibrionaceae</taxon>
        <taxon>Vibrio</taxon>
    </lineage>
</organism>
<dbReference type="Proteomes" id="UP000235778">
    <property type="component" value="Unassembled WGS sequence"/>
</dbReference>
<name>A0A2N7BKC8_9VIBR</name>
<evidence type="ECO:0000313" key="2">
    <source>
        <dbReference type="Proteomes" id="UP000235778"/>
    </source>
</evidence>
<reference evidence="2" key="1">
    <citation type="submission" date="2016-07" db="EMBL/GenBank/DDBJ databases">
        <title>Nontailed viruses are major unrecognized killers of bacteria in the ocean.</title>
        <authorList>
            <person name="Kauffman K."/>
            <person name="Hussain F."/>
            <person name="Yang J."/>
            <person name="Arevalo P."/>
            <person name="Brown J."/>
            <person name="Cutler M."/>
            <person name="Kelly L."/>
            <person name="Polz M.F."/>
        </authorList>
    </citation>
    <scope>NUCLEOTIDE SEQUENCE [LARGE SCALE GENOMIC DNA]</scope>
    <source>
        <strain evidence="2">10N.286.55.C1</strain>
    </source>
</reference>
<dbReference type="AlphaFoldDB" id="A0A2N7BKC8"/>
<proteinExistence type="predicted"/>
<dbReference type="EMBL" id="MCSI01000160">
    <property type="protein sequence ID" value="PME57926.1"/>
    <property type="molecule type" value="Genomic_DNA"/>
</dbReference>
<feature type="non-terminal residue" evidence="1">
    <location>
        <position position="146"/>
    </location>
</feature>
<dbReference type="RefSeq" id="WP_102266294.1">
    <property type="nucleotide sequence ID" value="NZ_MCSH01000016.1"/>
</dbReference>
<evidence type="ECO:0000313" key="1">
    <source>
        <dbReference type="EMBL" id="PME57926.1"/>
    </source>
</evidence>
<sequence length="146" mass="16402">MTTATVSSTEQHISNEHALLGASLLASQKVELALFSVISKLAKALPKEAQHQLGLDLDTFLREKPSEQASTLSHYENTFGEQLPMKANELSDFIYHRNLVTRGFWRVTGADVKGGEKLENPELYLKEFLAKCEYWQVMLDTGRDST</sequence>